<evidence type="ECO:0000256" key="2">
    <source>
        <dbReference type="ARBA" id="ARBA00007738"/>
    </source>
</evidence>
<evidence type="ECO:0000256" key="1">
    <source>
        <dbReference type="ARBA" id="ARBA00004123"/>
    </source>
</evidence>
<dbReference type="PROSITE" id="PS50016">
    <property type="entry name" value="ZF_PHD_2"/>
    <property type="match status" value="1"/>
</dbReference>
<dbReference type="InterPro" id="IPR000286">
    <property type="entry name" value="HDACs"/>
</dbReference>
<keyword evidence="8" id="KW-0862">Zinc</keyword>
<comment type="subcellular location">
    <subcellularLocation>
        <location evidence="1">Nucleus</location>
    </subcellularLocation>
</comment>
<dbReference type="InterPro" id="IPR019786">
    <property type="entry name" value="Zinc_finger_PHD-type_CS"/>
</dbReference>
<dbReference type="Proteomes" id="UP000030745">
    <property type="component" value="Unassembled WGS sequence"/>
</dbReference>
<keyword evidence="9" id="KW-0156">Chromatin regulator</keyword>
<dbReference type="SUPFAM" id="SSF52768">
    <property type="entry name" value="Arginase/deacetylase"/>
    <property type="match status" value="1"/>
</dbReference>
<comment type="similarity">
    <text evidence="2">Belongs to the histone deacetylase family. HD type 2 subfamily.</text>
</comment>
<dbReference type="InterPro" id="IPR011011">
    <property type="entry name" value="Znf_FYVE_PHD"/>
</dbReference>
<dbReference type="CDD" id="cd15519">
    <property type="entry name" value="PHD1_Lid2p_like"/>
    <property type="match status" value="1"/>
</dbReference>
<dbReference type="InterPro" id="IPR023801">
    <property type="entry name" value="His_deacetylse_dom"/>
</dbReference>
<evidence type="ECO:0000256" key="8">
    <source>
        <dbReference type="ARBA" id="ARBA00022833"/>
    </source>
</evidence>
<evidence type="ECO:0000313" key="19">
    <source>
        <dbReference type="Proteomes" id="UP000030745"/>
    </source>
</evidence>
<dbReference type="InterPro" id="IPR013083">
    <property type="entry name" value="Znf_RING/FYVE/PHD"/>
</dbReference>
<dbReference type="OMA" id="YCKAIND"/>
<dbReference type="VEuPathDB" id="FungiDB:SPRG_06127"/>
<keyword evidence="19" id="KW-1185">Reference proteome</keyword>
<dbReference type="OrthoDB" id="424012at2759"/>
<evidence type="ECO:0000259" key="17">
    <source>
        <dbReference type="PROSITE" id="PS51032"/>
    </source>
</evidence>
<evidence type="ECO:0000256" key="5">
    <source>
        <dbReference type="ARBA" id="ARBA00022723"/>
    </source>
</evidence>
<feature type="domain" description="AP2/ERF" evidence="17">
    <location>
        <begin position="198"/>
        <end position="289"/>
    </location>
</feature>
<dbReference type="PROSITE" id="PS01359">
    <property type="entry name" value="ZF_PHD_1"/>
    <property type="match status" value="1"/>
</dbReference>
<dbReference type="KEGG" id="spar:SPRG_06127"/>
<evidence type="ECO:0000256" key="11">
    <source>
        <dbReference type="ARBA" id="ARBA00023125"/>
    </source>
</evidence>
<keyword evidence="4" id="KW-0678">Repressor</keyword>
<dbReference type="InterPro" id="IPR019787">
    <property type="entry name" value="Znf_PHD-finger"/>
</dbReference>
<dbReference type="Pfam" id="PF00850">
    <property type="entry name" value="Hist_deacetyl"/>
    <property type="match status" value="1"/>
</dbReference>
<dbReference type="PROSITE" id="PS51032">
    <property type="entry name" value="AP2_ERF"/>
    <property type="match status" value="2"/>
</dbReference>
<feature type="domain" description="PHD-type" evidence="16">
    <location>
        <begin position="19"/>
        <end position="71"/>
    </location>
</feature>
<dbReference type="Gene3D" id="3.40.800.20">
    <property type="entry name" value="Histone deacetylase domain"/>
    <property type="match status" value="1"/>
</dbReference>
<dbReference type="GO" id="GO:0003700">
    <property type="term" value="F:DNA-binding transcription factor activity"/>
    <property type="evidence" value="ECO:0007669"/>
    <property type="project" value="InterPro"/>
</dbReference>
<dbReference type="InterPro" id="IPR016177">
    <property type="entry name" value="DNA-bd_dom_sf"/>
</dbReference>
<evidence type="ECO:0000256" key="9">
    <source>
        <dbReference type="ARBA" id="ARBA00022853"/>
    </source>
</evidence>
<keyword evidence="11" id="KW-0238">DNA-binding</keyword>
<proteinExistence type="inferred from homology"/>
<keyword evidence="12" id="KW-0804">Transcription</keyword>
<dbReference type="SMART" id="SM00249">
    <property type="entry name" value="PHD"/>
    <property type="match status" value="1"/>
</dbReference>
<evidence type="ECO:0000256" key="10">
    <source>
        <dbReference type="ARBA" id="ARBA00023015"/>
    </source>
</evidence>
<name>A0A067CQI2_SAPPC</name>
<dbReference type="Gene3D" id="3.30.40.10">
    <property type="entry name" value="Zinc/RING finger domain, C3HC4 (zinc finger)"/>
    <property type="match status" value="1"/>
</dbReference>
<reference evidence="18 19" key="1">
    <citation type="journal article" date="2013" name="PLoS Genet.">
        <title>Distinctive expansion of potential virulence genes in the genome of the oomycete fish pathogen Saprolegnia parasitica.</title>
        <authorList>
            <person name="Jiang R.H."/>
            <person name="de Bruijn I."/>
            <person name="Haas B.J."/>
            <person name="Belmonte R."/>
            <person name="Lobach L."/>
            <person name="Christie J."/>
            <person name="van den Ackerveken G."/>
            <person name="Bottin A."/>
            <person name="Bulone V."/>
            <person name="Diaz-Moreno S.M."/>
            <person name="Dumas B."/>
            <person name="Fan L."/>
            <person name="Gaulin E."/>
            <person name="Govers F."/>
            <person name="Grenville-Briggs L.J."/>
            <person name="Horner N.R."/>
            <person name="Levin J.Z."/>
            <person name="Mammella M."/>
            <person name="Meijer H.J."/>
            <person name="Morris P."/>
            <person name="Nusbaum C."/>
            <person name="Oome S."/>
            <person name="Phillips A.J."/>
            <person name="van Rooyen D."/>
            <person name="Rzeszutek E."/>
            <person name="Saraiva M."/>
            <person name="Secombes C.J."/>
            <person name="Seidl M.F."/>
            <person name="Snel B."/>
            <person name="Stassen J.H."/>
            <person name="Sykes S."/>
            <person name="Tripathy S."/>
            <person name="van den Berg H."/>
            <person name="Vega-Arreguin J.C."/>
            <person name="Wawra S."/>
            <person name="Young S.K."/>
            <person name="Zeng Q."/>
            <person name="Dieguez-Uribeondo J."/>
            <person name="Russ C."/>
            <person name="Tyler B.M."/>
            <person name="van West P."/>
        </authorList>
    </citation>
    <scope>NUCLEOTIDE SEQUENCE [LARGE SCALE GENOMIC DNA]</scope>
    <source>
        <strain evidence="18 19">CBS 223.65</strain>
    </source>
</reference>
<dbReference type="SUPFAM" id="SSF57903">
    <property type="entry name" value="FYVE/PHD zinc finger"/>
    <property type="match status" value="1"/>
</dbReference>
<organism evidence="18 19">
    <name type="scientific">Saprolegnia parasitica (strain CBS 223.65)</name>
    <dbReference type="NCBI Taxonomy" id="695850"/>
    <lineage>
        <taxon>Eukaryota</taxon>
        <taxon>Sar</taxon>
        <taxon>Stramenopiles</taxon>
        <taxon>Oomycota</taxon>
        <taxon>Saprolegniomycetes</taxon>
        <taxon>Saprolegniales</taxon>
        <taxon>Saprolegniaceae</taxon>
        <taxon>Saprolegnia</taxon>
    </lineage>
</organism>
<evidence type="ECO:0000256" key="14">
    <source>
        <dbReference type="PROSITE-ProRule" id="PRU00146"/>
    </source>
</evidence>
<evidence type="ECO:0000256" key="13">
    <source>
        <dbReference type="ARBA" id="ARBA00023242"/>
    </source>
</evidence>
<keyword evidence="13" id="KW-0539">Nucleus</keyword>
<keyword evidence="5" id="KW-0479">Metal-binding</keyword>
<dbReference type="Gene3D" id="3.30.730.10">
    <property type="entry name" value="AP2/ERF domain"/>
    <property type="match status" value="1"/>
</dbReference>
<evidence type="ECO:0000256" key="7">
    <source>
        <dbReference type="ARBA" id="ARBA00022801"/>
    </source>
</evidence>
<dbReference type="SMART" id="SM00380">
    <property type="entry name" value="AP2"/>
    <property type="match status" value="1"/>
</dbReference>
<evidence type="ECO:0000256" key="12">
    <source>
        <dbReference type="ARBA" id="ARBA00023163"/>
    </source>
</evidence>
<dbReference type="RefSeq" id="XP_012200242.1">
    <property type="nucleotide sequence ID" value="XM_012344852.1"/>
</dbReference>
<dbReference type="GO" id="GO:0008270">
    <property type="term" value="F:zinc ion binding"/>
    <property type="evidence" value="ECO:0007669"/>
    <property type="project" value="UniProtKB-KW"/>
</dbReference>
<dbReference type="CDD" id="cd11599">
    <property type="entry name" value="HDAC_classII_2"/>
    <property type="match status" value="1"/>
</dbReference>
<feature type="region of interest" description="Disordered" evidence="15">
    <location>
        <begin position="1515"/>
        <end position="1536"/>
    </location>
</feature>
<evidence type="ECO:0000256" key="6">
    <source>
        <dbReference type="ARBA" id="ARBA00022771"/>
    </source>
</evidence>
<dbReference type="GO" id="GO:0003677">
    <property type="term" value="F:DNA binding"/>
    <property type="evidence" value="ECO:0007669"/>
    <property type="project" value="UniProtKB-KW"/>
</dbReference>
<dbReference type="PANTHER" id="PTHR10625:SF5">
    <property type="entry name" value="HISTONE DEACETYLASE"/>
    <property type="match status" value="1"/>
</dbReference>
<keyword evidence="6 14" id="KW-0863">Zinc-finger</keyword>
<dbReference type="GO" id="GO:0040029">
    <property type="term" value="P:epigenetic regulation of gene expression"/>
    <property type="evidence" value="ECO:0007669"/>
    <property type="project" value="TreeGrafter"/>
</dbReference>
<dbReference type="InterPro" id="IPR036955">
    <property type="entry name" value="AP2/ERF_dom_sf"/>
</dbReference>
<evidence type="ECO:0000256" key="15">
    <source>
        <dbReference type="SAM" id="MobiDB-lite"/>
    </source>
</evidence>
<feature type="domain" description="AP2/ERF" evidence="17">
    <location>
        <begin position="100"/>
        <end position="177"/>
    </location>
</feature>
<dbReference type="SUPFAM" id="SSF54171">
    <property type="entry name" value="DNA-binding domain"/>
    <property type="match status" value="1"/>
</dbReference>
<dbReference type="GeneID" id="24128492"/>
<keyword evidence="7" id="KW-0378">Hydrolase</keyword>
<keyword evidence="10" id="KW-0805">Transcription regulation</keyword>
<dbReference type="GO" id="GO:0000118">
    <property type="term" value="C:histone deacetylase complex"/>
    <property type="evidence" value="ECO:0007669"/>
    <property type="project" value="TreeGrafter"/>
</dbReference>
<dbReference type="GO" id="GO:0141221">
    <property type="term" value="F:histone deacetylase activity, hydrolytic mechanism"/>
    <property type="evidence" value="ECO:0007669"/>
    <property type="project" value="UniProtKB-EC"/>
</dbReference>
<evidence type="ECO:0000259" key="16">
    <source>
        <dbReference type="PROSITE" id="PS50016"/>
    </source>
</evidence>
<dbReference type="InterPro" id="IPR023696">
    <property type="entry name" value="Ureohydrolase_dom_sf"/>
</dbReference>
<dbReference type="EMBL" id="KK583208">
    <property type="protein sequence ID" value="KDO29072.1"/>
    <property type="molecule type" value="Genomic_DNA"/>
</dbReference>
<dbReference type="InterPro" id="IPR001965">
    <property type="entry name" value="Znf_PHD"/>
</dbReference>
<protein>
    <recommendedName>
        <fullName evidence="3">histone deacetylase</fullName>
        <ecNumber evidence="3">3.5.1.98</ecNumber>
    </recommendedName>
</protein>
<dbReference type="PANTHER" id="PTHR10625">
    <property type="entry name" value="HISTONE DEACETYLASE HDAC1-RELATED"/>
    <property type="match status" value="1"/>
</dbReference>
<evidence type="ECO:0000256" key="4">
    <source>
        <dbReference type="ARBA" id="ARBA00022491"/>
    </source>
</evidence>
<dbReference type="STRING" id="695850.A0A067CQI2"/>
<dbReference type="PRINTS" id="PR01270">
    <property type="entry name" value="HDASUPER"/>
</dbReference>
<evidence type="ECO:0000256" key="3">
    <source>
        <dbReference type="ARBA" id="ARBA00012111"/>
    </source>
</evidence>
<dbReference type="EC" id="3.5.1.98" evidence="3"/>
<dbReference type="InterPro" id="IPR037138">
    <property type="entry name" value="His_deacetylse_dom_sf"/>
</dbReference>
<gene>
    <name evidence="18" type="ORF">SPRG_06127</name>
</gene>
<sequence>MADVPQSASRSIKGGDEAASGCAICGLDNNADNILLCDGPNCAAEYHTYCLAPPLNDVPEEDFYCPACCDGPAYEFRARQEEQDAVSAASDRFELRPCKGFVGVLRRWLKRENGKCSKVYYKPFVADIPTIHLRLSSHKNVNAYETEAAAAKAYDQYAFDLALTEDRDVGAVSLNFPAKLEDYRRAGKLLRTDVDDAARRATRRTKTDVRGQKRAIEPEPVSAKKRKLDGEIPTDYIGVHVFADHSIAQLKIIEKLVHLGEFESPEEAAEAYDRAAVKHYCRGTQLNFPHRLPEYLAETATATTYVIPDNRYNKNVGKILEWTKKLHQTRKLMEATRRVQWPSLDAEGIEAGPEILEAFSSTDKKLREACAAVDASVDSIVQESKYYQEKSPTGLFLNPPPAGCFIELLAPTEYILYCKAINDFSTATDLDGIDVEKLQKALNALFGTRTNFIRKKSAEDILIQELEDFMATAIRVFEPSARPVDDSGYFPNCKYVKTTPLKLEDGTMLLDECCLAIEQPVGDVYELFPLQTLMRKELADGTPFLWSADDVAAHSINEIDAFTYKVDLSPTSQEDIISLLTTAFDHEHSLRKDVKSLLETKKKCVEKMRATEIKHGAFLEQWPAIEAAHSADVDAQRVIRESAEHDLDFLKTIDAFVSPNVAAVLDTCMQHLSSYVATLSRRLKTFQTEFSYYVSALAELMEGGLDADFVSESYVRFFTRELHGLWKEKHAATEILYLVARSMTKALDTRGAVGDVQSLQDNVRSLVHKWEAFEWPATLLEAANTKTYLQDATSAPTIMIKAEPTHTIDELQNLLMSTLESPSTVAVAKADTTRTTSTLVLYHPVCVKHETPKQHPECPARLTRVVATLADLSKEHPRTLHVHRLDAEADALSPSEAMLLLVHSPQYLSQLKARATEASSDALVFETDPGDDNDGAQQPLPDAIRPNVMDTYVSANSWDVARIAAGTVCMAVDKVLQGEYKNAVCLVRPPGHHVGRHGRTPTASSSGFCLLNNVVIGALHARMHPSVTRVAVLDWDIHHGNGTEELLRGDPRSFFSSVHLYVEHFFPGTGPTGSDANIVNVGLTDTGLGSGSEAFRAALRDTVLPAMEAFQPDMIFISAGFDGHKDDIIGGQAAVGKTSTAPAGYVEADYAWATKEVLALADRCCNGRVVSVLEGGYDVREETNSLAKSVAAHIDAFCDVGDDEEEEKEGEEAIVKTEVPQTTSTSSRLAALLAREIDEDTIFIDDDEDEIARKTMAIAVKREALAAAAQAPIHASLALSNNEEDIPMDTDDAVDLETADDEPLAQDAADDEMPAADEIPENDHEAPVPDVAPMVDPAAMDKAALVADETAVVEPTAVVEATLAVAEAAPVTGETAVAETTPVAEVTPVPEVTPMIDDAPVVNTASVAQVVPAPETTETTDAALVVESAPVVASVEAPSASALTADAASASVDAPVGAMEIIENAPADDAMDVVDEPMGDMYESDSAMDVQVPTPESSAMEIVTDMNDEIEDVVMDGTPDAADENQDMDAGSEASM</sequence>
<dbReference type="InterPro" id="IPR001471">
    <property type="entry name" value="AP2/ERF_dom"/>
</dbReference>
<accession>A0A067CQI2</accession>
<dbReference type="Pfam" id="PF00628">
    <property type="entry name" value="PHD"/>
    <property type="match status" value="1"/>
</dbReference>
<evidence type="ECO:0000313" key="18">
    <source>
        <dbReference type="EMBL" id="KDO29072.1"/>
    </source>
</evidence>